<sequence>MLEVATDFYKNLFAYEPKPDLHLGNGFWSEAEMTSEEVRRDLERPFSEDEIKEAIMSSYASGAPGPDGLSFLFYQNFWDLIKNDFMWMVRDFENGVLDIYKLNYAIITLIPKIPLAREMKNFRPISLSNCAVKIFSKAMNTRASPICDKLISHNQTTFIKGRFILESVVMAHEVIHEVHISNSSGLILKLDYEKAYDRVSWDFLEEMLLFRGFGVKWVSWVLSTLKHGTFQVRINDTNGPHFVGGKGLKQGDPHSPLLFNLVADVFSKMLVKAVNNGLIGGLLPHAIPGGVVSLQYVDDTILFIQESVDYAKN</sequence>
<dbReference type="Proteomes" id="UP000015105">
    <property type="component" value="Chromosome 2D"/>
</dbReference>
<organism evidence="2 3">
    <name type="scientific">Aegilops tauschii subsp. strangulata</name>
    <name type="common">Goatgrass</name>
    <dbReference type="NCBI Taxonomy" id="200361"/>
    <lineage>
        <taxon>Eukaryota</taxon>
        <taxon>Viridiplantae</taxon>
        <taxon>Streptophyta</taxon>
        <taxon>Embryophyta</taxon>
        <taxon>Tracheophyta</taxon>
        <taxon>Spermatophyta</taxon>
        <taxon>Magnoliopsida</taxon>
        <taxon>Liliopsida</taxon>
        <taxon>Poales</taxon>
        <taxon>Poaceae</taxon>
        <taxon>BOP clade</taxon>
        <taxon>Pooideae</taxon>
        <taxon>Triticodae</taxon>
        <taxon>Triticeae</taxon>
        <taxon>Triticinae</taxon>
        <taxon>Aegilops</taxon>
    </lineage>
</organism>
<dbReference type="SUPFAM" id="SSF56672">
    <property type="entry name" value="DNA/RNA polymerases"/>
    <property type="match status" value="1"/>
</dbReference>
<dbReference type="CDD" id="cd01650">
    <property type="entry name" value="RT_nLTR_like"/>
    <property type="match status" value="1"/>
</dbReference>
<dbReference type="InterPro" id="IPR043502">
    <property type="entry name" value="DNA/RNA_pol_sf"/>
</dbReference>
<reference evidence="3" key="2">
    <citation type="journal article" date="2017" name="Nat. Plants">
        <title>The Aegilops tauschii genome reveals multiple impacts of transposons.</title>
        <authorList>
            <person name="Zhao G."/>
            <person name="Zou C."/>
            <person name="Li K."/>
            <person name="Wang K."/>
            <person name="Li T."/>
            <person name="Gao L."/>
            <person name="Zhang X."/>
            <person name="Wang H."/>
            <person name="Yang Z."/>
            <person name="Liu X."/>
            <person name="Jiang W."/>
            <person name="Mao L."/>
            <person name="Kong X."/>
            <person name="Jiao Y."/>
            <person name="Jia J."/>
        </authorList>
    </citation>
    <scope>NUCLEOTIDE SEQUENCE [LARGE SCALE GENOMIC DNA]</scope>
    <source>
        <strain evidence="3">cv. AL8/78</strain>
    </source>
</reference>
<dbReference type="PROSITE" id="PS50878">
    <property type="entry name" value="RT_POL"/>
    <property type="match status" value="1"/>
</dbReference>
<dbReference type="AlphaFoldDB" id="A0A453BVE3"/>
<proteinExistence type="predicted"/>
<reference evidence="2" key="3">
    <citation type="journal article" date="2017" name="Nature">
        <title>Genome sequence of the progenitor of the wheat D genome Aegilops tauschii.</title>
        <authorList>
            <person name="Luo M.C."/>
            <person name="Gu Y.Q."/>
            <person name="Puiu D."/>
            <person name="Wang H."/>
            <person name="Twardziok S.O."/>
            <person name="Deal K.R."/>
            <person name="Huo N."/>
            <person name="Zhu T."/>
            <person name="Wang L."/>
            <person name="Wang Y."/>
            <person name="McGuire P.E."/>
            <person name="Liu S."/>
            <person name="Long H."/>
            <person name="Ramasamy R.K."/>
            <person name="Rodriguez J.C."/>
            <person name="Van S.L."/>
            <person name="Yuan L."/>
            <person name="Wang Z."/>
            <person name="Xia Z."/>
            <person name="Xiao L."/>
            <person name="Anderson O.D."/>
            <person name="Ouyang S."/>
            <person name="Liang Y."/>
            <person name="Zimin A.V."/>
            <person name="Pertea G."/>
            <person name="Qi P."/>
            <person name="Bennetzen J.L."/>
            <person name="Dai X."/>
            <person name="Dawson M.W."/>
            <person name="Muller H.G."/>
            <person name="Kugler K."/>
            <person name="Rivarola-Duarte L."/>
            <person name="Spannagl M."/>
            <person name="Mayer K.F.X."/>
            <person name="Lu F.H."/>
            <person name="Bevan M.W."/>
            <person name="Leroy P."/>
            <person name="Li P."/>
            <person name="You F.M."/>
            <person name="Sun Q."/>
            <person name="Liu Z."/>
            <person name="Lyons E."/>
            <person name="Wicker T."/>
            <person name="Salzberg S.L."/>
            <person name="Devos K.M."/>
            <person name="Dvorak J."/>
        </authorList>
    </citation>
    <scope>NUCLEOTIDE SEQUENCE [LARGE SCALE GENOMIC DNA]</scope>
    <source>
        <strain evidence="2">cv. AL8/78</strain>
    </source>
</reference>
<accession>A0A453BVE3</accession>
<dbReference type="Pfam" id="PF00078">
    <property type="entry name" value="RVT_1"/>
    <property type="match status" value="1"/>
</dbReference>
<reference evidence="2" key="4">
    <citation type="submission" date="2019-03" db="UniProtKB">
        <authorList>
            <consortium name="EnsemblPlants"/>
        </authorList>
    </citation>
    <scope>IDENTIFICATION</scope>
</reference>
<evidence type="ECO:0000259" key="1">
    <source>
        <dbReference type="PROSITE" id="PS50878"/>
    </source>
</evidence>
<dbReference type="STRING" id="200361.A0A453BVE3"/>
<dbReference type="InterPro" id="IPR000477">
    <property type="entry name" value="RT_dom"/>
</dbReference>
<reference evidence="2" key="5">
    <citation type="journal article" date="2021" name="G3 (Bethesda)">
        <title>Aegilops tauschii genome assembly Aet v5.0 features greater sequence contiguity and improved annotation.</title>
        <authorList>
            <person name="Wang L."/>
            <person name="Zhu T."/>
            <person name="Rodriguez J.C."/>
            <person name="Deal K.R."/>
            <person name="Dubcovsky J."/>
            <person name="McGuire P.E."/>
            <person name="Lux T."/>
            <person name="Spannagl M."/>
            <person name="Mayer K.F.X."/>
            <person name="Baldrich P."/>
            <person name="Meyers B.C."/>
            <person name="Huo N."/>
            <person name="Gu Y.Q."/>
            <person name="Zhou H."/>
            <person name="Devos K.M."/>
            <person name="Bennetzen J.L."/>
            <person name="Unver T."/>
            <person name="Budak H."/>
            <person name="Gulick P.J."/>
            <person name="Galiba G."/>
            <person name="Kalapos B."/>
            <person name="Nelson D.R."/>
            <person name="Li P."/>
            <person name="You F.M."/>
            <person name="Luo M.C."/>
            <person name="Dvorak J."/>
        </authorList>
    </citation>
    <scope>NUCLEOTIDE SEQUENCE [LARGE SCALE GENOMIC DNA]</scope>
    <source>
        <strain evidence="2">cv. AL8/78</strain>
    </source>
</reference>
<protein>
    <recommendedName>
        <fullName evidence="1">Reverse transcriptase domain-containing protein</fullName>
    </recommendedName>
</protein>
<dbReference type="Gramene" id="AET2Gv20644500.1">
    <property type="protein sequence ID" value="AET2Gv20644500.1"/>
    <property type="gene ID" value="AET2Gv20644500"/>
</dbReference>
<keyword evidence="3" id="KW-1185">Reference proteome</keyword>
<evidence type="ECO:0000313" key="2">
    <source>
        <dbReference type="EnsemblPlants" id="AET2Gv20644500.1"/>
    </source>
</evidence>
<dbReference type="PANTHER" id="PTHR19446">
    <property type="entry name" value="REVERSE TRANSCRIPTASES"/>
    <property type="match status" value="1"/>
</dbReference>
<dbReference type="EnsemblPlants" id="AET2Gv20644500.1">
    <property type="protein sequence ID" value="AET2Gv20644500.1"/>
    <property type="gene ID" value="AET2Gv20644500"/>
</dbReference>
<feature type="domain" description="Reverse transcriptase" evidence="1">
    <location>
        <begin position="91"/>
        <end position="313"/>
    </location>
</feature>
<evidence type="ECO:0000313" key="3">
    <source>
        <dbReference type="Proteomes" id="UP000015105"/>
    </source>
</evidence>
<name>A0A453BVE3_AEGTS</name>
<reference evidence="3" key="1">
    <citation type="journal article" date="2014" name="Science">
        <title>Ancient hybridizations among the ancestral genomes of bread wheat.</title>
        <authorList>
            <consortium name="International Wheat Genome Sequencing Consortium,"/>
            <person name="Marcussen T."/>
            <person name="Sandve S.R."/>
            <person name="Heier L."/>
            <person name="Spannagl M."/>
            <person name="Pfeifer M."/>
            <person name="Jakobsen K.S."/>
            <person name="Wulff B.B."/>
            <person name="Steuernagel B."/>
            <person name="Mayer K.F."/>
            <person name="Olsen O.A."/>
        </authorList>
    </citation>
    <scope>NUCLEOTIDE SEQUENCE [LARGE SCALE GENOMIC DNA]</scope>
    <source>
        <strain evidence="3">cv. AL8/78</strain>
    </source>
</reference>